<proteinExistence type="predicted"/>
<dbReference type="AlphaFoldDB" id="F6G361"/>
<dbReference type="Proteomes" id="UP000007953">
    <property type="component" value="Chromosome"/>
</dbReference>
<dbReference type="PATRIC" id="fig|1031711.3.peg.2143"/>
<evidence type="ECO:0000313" key="1">
    <source>
        <dbReference type="EMBL" id="AEG69494.1"/>
    </source>
</evidence>
<dbReference type="EMBL" id="CP002819">
    <property type="protein sequence ID" value="AEG69494.1"/>
    <property type="molecule type" value="Genomic_DNA"/>
</dbReference>
<organism evidence="1 2">
    <name type="scientific">Ralstonia solanacearum (strain Po82)</name>
    <dbReference type="NCBI Taxonomy" id="1031711"/>
    <lineage>
        <taxon>Bacteria</taxon>
        <taxon>Pseudomonadati</taxon>
        <taxon>Pseudomonadota</taxon>
        <taxon>Betaproteobacteria</taxon>
        <taxon>Burkholderiales</taxon>
        <taxon>Burkholderiaceae</taxon>
        <taxon>Ralstonia</taxon>
        <taxon>Ralstonia solanacearum species complex</taxon>
    </lineage>
</organism>
<evidence type="ECO:0000313" key="2">
    <source>
        <dbReference type="Proteomes" id="UP000007953"/>
    </source>
</evidence>
<dbReference type="KEGG" id="rsn:RSPO_c02198"/>
<dbReference type="HOGENOM" id="CLU_2938443_0_0_4"/>
<name>F6G361_RALS8</name>
<gene>
    <name evidence="1" type="ordered locus">RSPO_c02198</name>
</gene>
<accession>F6G361</accession>
<reference evidence="1 2" key="1">
    <citation type="journal article" date="2011" name="J. Bacteriol.">
        <title>Complete genome sequence of the plant pathogen Ralstonia solanacearum strain Po82.</title>
        <authorList>
            <person name="Xu J."/>
            <person name="Zheng H.J."/>
            <person name="Liu L."/>
            <person name="Pan Z.C."/>
            <person name="Prior P."/>
            <person name="Tang B."/>
            <person name="Xu J.S."/>
            <person name="Zhang H."/>
            <person name="Tian Q."/>
            <person name="Zhang L.Q."/>
            <person name="Feng J."/>
        </authorList>
    </citation>
    <scope>NUCLEOTIDE SEQUENCE [LARGE SCALE GENOMIC DNA]</scope>
    <source>
        <strain evidence="1 2">Po82</strain>
    </source>
</reference>
<sequence length="60" mass="6184">MGQHRVRASRGMAHGAGRGDTVGAIIPESVVGAAVLPAGVALPARERFFAQIGCMGRRGR</sequence>
<protein>
    <submittedName>
        <fullName evidence="1">Putative ABC-type transport system, periplasmic component</fullName>
    </submittedName>
</protein>